<proteinExistence type="predicted"/>
<dbReference type="EMBL" id="FNCC01000007">
    <property type="protein sequence ID" value="SDG36912.1"/>
    <property type="molecule type" value="Genomic_DNA"/>
</dbReference>
<sequence>MWCDDHVPARALDRARELYQRGLAEQARFRFPAAIRLLKRGLVVAARADDIPERTEVRVRVLGVLGTCLAETSGRDSAIEVFEVARREIATLSDLDLCAELSAAIDLSQGVVVMRTGQPEQAIVWFTRYVSFVDRAMERADGGDKFPLRLVFGLINRAYANGAVRKQEPAVADLERAIAVAHKYDLKQSYPYAIHALGNVHKQCGDLAEALRRYEEAEHIFRADEQAAPLARMQMDQAEAMLMIGLSDEAGKHLDEALPVMRREKFGQEIAEVEMFRASAALLDGELDLARRMARASQRKLEKRGSTWWMMAALIELWAHGRRALQTNRVTESLVQKALGLSDELAANRLVDESRFARLLAVRLELRRGRLAAAEELLRRLPGPRTVTPIDHRMQRRLVLSELAVAKGNRRAALLHARLGLEELGHVRDQLGGLELVSATAVHGRELGELATRLVLEGNDARRLFRWLERTRAQTYRYEPLEHVDNTEVAARITEVRGLSRELMRAGLDGRPTGDLRDRLAKAQREANRLGWNSQRWGKPRPVATITEVVAELGERAMVSFATSEGDMVAVVIAGGRVRMVRLGDAAEALESAQKLHFDLNALAPDHLPAPLVQVIGASAQKQADRLDALLVKPLRQLIGDRDLVMVPTGSLYAVPWGVLPSLHGRPVVTAPSATAWLAAAQTGVPKTERVLVVRGPGLLFGQGEVDRLAIHHENATVLTGESATAAEVLTHLDGADLVHIAAHGEHETENALFSRLELFDGALFAHELGRLRKPPAHVVLAACELALNRIRPGDEALGFAGAMLAGGTRTVVAAASKVGDEASAAAMADYHRALVAGAAPAVALAEAMAKDPFRRPFLCLGSG</sequence>
<dbReference type="SUPFAM" id="SSF48452">
    <property type="entry name" value="TPR-like"/>
    <property type="match status" value="1"/>
</dbReference>
<dbReference type="InterPro" id="IPR024983">
    <property type="entry name" value="CHAT_dom"/>
</dbReference>
<reference evidence="3" key="1">
    <citation type="submission" date="2016-10" db="EMBL/GenBank/DDBJ databases">
        <authorList>
            <person name="Varghese N."/>
            <person name="Submissions S."/>
        </authorList>
    </citation>
    <scope>NUCLEOTIDE SEQUENCE [LARGE SCALE GENOMIC DNA]</scope>
    <source>
        <strain evidence="3">CGMCC 4.3506</strain>
    </source>
</reference>
<dbReference type="PANTHER" id="PTHR10098">
    <property type="entry name" value="RAPSYN-RELATED"/>
    <property type="match status" value="1"/>
</dbReference>
<dbReference type="Proteomes" id="UP000199623">
    <property type="component" value="Unassembled WGS sequence"/>
</dbReference>
<dbReference type="STRING" id="200378.SAMN05216553_107381"/>
<dbReference type="OrthoDB" id="9761935at2"/>
<feature type="domain" description="CHAT" evidence="1">
    <location>
        <begin position="622"/>
        <end position="849"/>
    </location>
</feature>
<dbReference type="Pfam" id="PF12770">
    <property type="entry name" value="CHAT"/>
    <property type="match status" value="1"/>
</dbReference>
<gene>
    <name evidence="2" type="ORF">SAMN05216553_107381</name>
</gene>
<accession>A0A1G7TP88</accession>
<evidence type="ECO:0000313" key="2">
    <source>
        <dbReference type="EMBL" id="SDG36912.1"/>
    </source>
</evidence>
<name>A0A1G7TP88_9PSEU</name>
<evidence type="ECO:0000313" key="3">
    <source>
        <dbReference type="Proteomes" id="UP000199623"/>
    </source>
</evidence>
<dbReference type="AlphaFoldDB" id="A0A1G7TP88"/>
<organism evidence="2 3">
    <name type="scientific">Lentzea fradiae</name>
    <dbReference type="NCBI Taxonomy" id="200378"/>
    <lineage>
        <taxon>Bacteria</taxon>
        <taxon>Bacillati</taxon>
        <taxon>Actinomycetota</taxon>
        <taxon>Actinomycetes</taxon>
        <taxon>Pseudonocardiales</taxon>
        <taxon>Pseudonocardiaceae</taxon>
        <taxon>Lentzea</taxon>
    </lineage>
</organism>
<dbReference type="SMART" id="SM00028">
    <property type="entry name" value="TPR"/>
    <property type="match status" value="3"/>
</dbReference>
<dbReference type="InterPro" id="IPR019734">
    <property type="entry name" value="TPR_rpt"/>
</dbReference>
<dbReference type="Gene3D" id="1.25.40.10">
    <property type="entry name" value="Tetratricopeptide repeat domain"/>
    <property type="match status" value="1"/>
</dbReference>
<evidence type="ECO:0000259" key="1">
    <source>
        <dbReference type="Pfam" id="PF12770"/>
    </source>
</evidence>
<keyword evidence="3" id="KW-1185">Reference proteome</keyword>
<protein>
    <submittedName>
        <fullName evidence="2">CHAT domain-containing protein</fullName>
    </submittedName>
</protein>
<dbReference type="InterPro" id="IPR011990">
    <property type="entry name" value="TPR-like_helical_dom_sf"/>
</dbReference>